<gene>
    <name evidence="1" type="ORF">ATANTOWER_030386</name>
</gene>
<name>A0ABU7AW02_9TELE</name>
<evidence type="ECO:0000313" key="1">
    <source>
        <dbReference type="EMBL" id="MED6241936.1"/>
    </source>
</evidence>
<evidence type="ECO:0000313" key="2">
    <source>
        <dbReference type="Proteomes" id="UP001345963"/>
    </source>
</evidence>
<accession>A0ABU7AW02</accession>
<protein>
    <submittedName>
        <fullName evidence="1">Uncharacterized protein</fullName>
    </submittedName>
</protein>
<sequence length="140" mass="16186">LLQVLELVLVNYKTINTVGRWNVFLIIMIRLLAQTLQRTTFMPHFAQCNLEEMLLLVFLTMSNTNQEAVNVQLQLCTFIDCGKYGEVISSRKHLCTFDLFLAFLLENWKQLFLSGLSQHSKSFMKHYLVCLNELGIPGIN</sequence>
<proteinExistence type="predicted"/>
<organism evidence="1 2">
    <name type="scientific">Ataeniobius toweri</name>
    <dbReference type="NCBI Taxonomy" id="208326"/>
    <lineage>
        <taxon>Eukaryota</taxon>
        <taxon>Metazoa</taxon>
        <taxon>Chordata</taxon>
        <taxon>Craniata</taxon>
        <taxon>Vertebrata</taxon>
        <taxon>Euteleostomi</taxon>
        <taxon>Actinopterygii</taxon>
        <taxon>Neopterygii</taxon>
        <taxon>Teleostei</taxon>
        <taxon>Neoteleostei</taxon>
        <taxon>Acanthomorphata</taxon>
        <taxon>Ovalentaria</taxon>
        <taxon>Atherinomorphae</taxon>
        <taxon>Cyprinodontiformes</taxon>
        <taxon>Goodeidae</taxon>
        <taxon>Ataeniobius</taxon>
    </lineage>
</organism>
<dbReference type="Proteomes" id="UP001345963">
    <property type="component" value="Unassembled WGS sequence"/>
</dbReference>
<reference evidence="1 2" key="1">
    <citation type="submission" date="2021-07" db="EMBL/GenBank/DDBJ databases">
        <authorList>
            <person name="Palmer J.M."/>
        </authorList>
    </citation>
    <scope>NUCLEOTIDE SEQUENCE [LARGE SCALE GENOMIC DNA]</scope>
    <source>
        <strain evidence="1 2">AT_MEX2019</strain>
        <tissue evidence="1">Muscle</tissue>
    </source>
</reference>
<dbReference type="EMBL" id="JAHUTI010030317">
    <property type="protein sequence ID" value="MED6241936.1"/>
    <property type="molecule type" value="Genomic_DNA"/>
</dbReference>
<comment type="caution">
    <text evidence="1">The sequence shown here is derived from an EMBL/GenBank/DDBJ whole genome shotgun (WGS) entry which is preliminary data.</text>
</comment>
<keyword evidence="2" id="KW-1185">Reference proteome</keyword>
<feature type="non-terminal residue" evidence="1">
    <location>
        <position position="1"/>
    </location>
</feature>